<dbReference type="EMBL" id="KV440978">
    <property type="protein sequence ID" value="OAD75162.1"/>
    <property type="molecule type" value="Genomic_DNA"/>
</dbReference>
<dbReference type="GeneID" id="28992133"/>
<name>A0A162UC87_PHYB8</name>
<reference evidence="2" key="1">
    <citation type="submission" date="2015-06" db="EMBL/GenBank/DDBJ databases">
        <title>Expansion of signal transduction pathways in fungi by whole-genome duplication.</title>
        <authorList>
            <consortium name="DOE Joint Genome Institute"/>
            <person name="Corrochano L.M."/>
            <person name="Kuo A."/>
            <person name="Marcet-Houben M."/>
            <person name="Polaino S."/>
            <person name="Salamov A."/>
            <person name="Villalobos J.M."/>
            <person name="Alvarez M.I."/>
            <person name="Avalos J."/>
            <person name="Benito E.P."/>
            <person name="Benoit I."/>
            <person name="Burger G."/>
            <person name="Camino L.P."/>
            <person name="Canovas D."/>
            <person name="Cerda-Olmedo E."/>
            <person name="Cheng J.-F."/>
            <person name="Dominguez A."/>
            <person name="Elias M."/>
            <person name="Eslava A.P."/>
            <person name="Glaser F."/>
            <person name="Grimwood J."/>
            <person name="Gutierrez G."/>
            <person name="Heitman J."/>
            <person name="Henrissat B."/>
            <person name="Iturriaga E.A."/>
            <person name="Lang B.F."/>
            <person name="Lavin J.L."/>
            <person name="Lee S."/>
            <person name="Li W."/>
            <person name="Lindquist E."/>
            <person name="Lopez-Garcia S."/>
            <person name="Luque E.M."/>
            <person name="Marcos A.T."/>
            <person name="Martin J."/>
            <person name="McCluskey K."/>
            <person name="Medina H.R."/>
            <person name="Miralles-Duran A."/>
            <person name="Miyazaki A."/>
            <person name="Munoz-Torres E."/>
            <person name="Oguiza J.A."/>
            <person name="Ohm R."/>
            <person name="Olmedo M."/>
            <person name="Orejas M."/>
            <person name="Ortiz-Castellanos L."/>
            <person name="Pisabarro A.G."/>
            <person name="Rodriguez-Romero J."/>
            <person name="Ruiz-Herrera J."/>
            <person name="Ruiz-Vazquez R."/>
            <person name="Sanz C."/>
            <person name="Schackwitz W."/>
            <person name="Schmutz J."/>
            <person name="Shahriari M."/>
            <person name="Shelest E."/>
            <person name="Silva-Franco F."/>
            <person name="Soanes D."/>
            <person name="Syed K."/>
            <person name="Tagua V.G."/>
            <person name="Talbot N.J."/>
            <person name="Thon M."/>
            <person name="De vries R.P."/>
            <person name="Wiebenga A."/>
            <person name="Yadav J.S."/>
            <person name="Braun E.L."/>
            <person name="Baker S."/>
            <person name="Garre V."/>
            <person name="Horwitz B."/>
            <person name="Torres-Martinez S."/>
            <person name="Idnurm A."/>
            <person name="Herrera-Estrella A."/>
            <person name="Gabaldon T."/>
            <person name="Grigoriev I.V."/>
        </authorList>
    </citation>
    <scope>NUCLEOTIDE SEQUENCE [LARGE SCALE GENOMIC DNA]</scope>
    <source>
        <strain evidence="2">NRRL 1555(-)</strain>
    </source>
</reference>
<keyword evidence="2" id="KW-1185">Reference proteome</keyword>
<dbReference type="AlphaFoldDB" id="A0A162UC87"/>
<protein>
    <submittedName>
        <fullName evidence="1">Uncharacterized protein</fullName>
    </submittedName>
</protein>
<sequence length="221" mass="24885">MRTHCALCQTMEHYQYICTSRPNKIRFCYGCHQVDHLCLKFPRAVKIDNLFKQDPKVAEPPSLPLDYHHLLHCQLLFWYNCKGNYPPSFTSVNFYALCNPTLSSTGSQYNPANWTKTVSDKTELDDLLYHLPLGICLSNTTRPTLPTTFSMNNIQGECCNLPGRVFQLLNARMVKAARSIVSSYQTGFACGPFIADSGTITKFVIDHAKFTGYSVIGLPLG</sequence>
<gene>
    <name evidence="1" type="ORF">PHYBLDRAFT_144509</name>
</gene>
<accession>A0A162UC87</accession>
<dbReference type="VEuPathDB" id="FungiDB:PHYBLDRAFT_144509"/>
<dbReference type="RefSeq" id="XP_018293202.1">
    <property type="nucleotide sequence ID" value="XM_018431227.1"/>
</dbReference>
<proteinExistence type="predicted"/>
<dbReference type="Proteomes" id="UP000077315">
    <property type="component" value="Unassembled WGS sequence"/>
</dbReference>
<evidence type="ECO:0000313" key="1">
    <source>
        <dbReference type="EMBL" id="OAD75162.1"/>
    </source>
</evidence>
<organism evidence="1 2">
    <name type="scientific">Phycomyces blakesleeanus (strain ATCC 8743b / DSM 1359 / FGSC 10004 / NBRC 33097 / NRRL 1555)</name>
    <dbReference type="NCBI Taxonomy" id="763407"/>
    <lineage>
        <taxon>Eukaryota</taxon>
        <taxon>Fungi</taxon>
        <taxon>Fungi incertae sedis</taxon>
        <taxon>Mucoromycota</taxon>
        <taxon>Mucoromycotina</taxon>
        <taxon>Mucoromycetes</taxon>
        <taxon>Mucorales</taxon>
        <taxon>Phycomycetaceae</taxon>
        <taxon>Phycomyces</taxon>
    </lineage>
</organism>
<evidence type="ECO:0000313" key="2">
    <source>
        <dbReference type="Proteomes" id="UP000077315"/>
    </source>
</evidence>
<dbReference type="InParanoid" id="A0A162UC87"/>